<dbReference type="SUPFAM" id="SSF52058">
    <property type="entry name" value="L domain-like"/>
    <property type="match status" value="1"/>
</dbReference>
<sequence length="494" mass="56081">MADTVASPRVDVVCDTVDSHARALSKNACFRNMRLKLAELQALLPDAECLGSDPNSSLRGPQPSFLNGWIFFYKLIADYDDDTGIAFDKSNVIDSLISDDDIVLGRDFDFDDILTNFRNLGIESCRSLLHMPLGIRKLRLLRRLLILILGKRHDCTNLQELRWLDLVTSLDIKNLENVNNLVNARKAKLHENVNINSLELSWSFNATVTGVISAQVLEVLRPALNLEVLCVKGYRVEIIGCEFYGNSTIKGFPSLQQLELHDMPKLLEWKSLAVEETVGLTSIEEPFPCLEKLIAEGCCVLNSLPSIPNLKNLALCNNNRMLLYSLFRLHSLSSLVIDNFQAFNHLHSDYGNGNISSVMKLTLHECDNLETLFGVAHIFPSVRHLSILHCGELCSLTFSLNRFRFLQKLDIVECRRLFDIIDIPLLWVILDESKEDRRSWSVDKSGRFSVKPFICSLFEDTYVPFFDPPSVIGNAKFPTMAWTIAWGRKWQEED</sequence>
<protein>
    <recommendedName>
        <fullName evidence="1">R13L1/DRL21-like LRR repeat region domain-containing protein</fullName>
    </recommendedName>
</protein>
<organism evidence="2 3">
    <name type="scientific">Dipteronia sinensis</name>
    <dbReference type="NCBI Taxonomy" id="43782"/>
    <lineage>
        <taxon>Eukaryota</taxon>
        <taxon>Viridiplantae</taxon>
        <taxon>Streptophyta</taxon>
        <taxon>Embryophyta</taxon>
        <taxon>Tracheophyta</taxon>
        <taxon>Spermatophyta</taxon>
        <taxon>Magnoliopsida</taxon>
        <taxon>eudicotyledons</taxon>
        <taxon>Gunneridae</taxon>
        <taxon>Pentapetalae</taxon>
        <taxon>rosids</taxon>
        <taxon>malvids</taxon>
        <taxon>Sapindales</taxon>
        <taxon>Sapindaceae</taxon>
        <taxon>Hippocastanoideae</taxon>
        <taxon>Acereae</taxon>
        <taxon>Dipteronia</taxon>
    </lineage>
</organism>
<reference evidence="2" key="1">
    <citation type="journal article" date="2023" name="Plant J.">
        <title>Genome sequences and population genomics provide insights into the demographic history, inbreeding, and mutation load of two 'living fossil' tree species of Dipteronia.</title>
        <authorList>
            <person name="Feng Y."/>
            <person name="Comes H.P."/>
            <person name="Chen J."/>
            <person name="Zhu S."/>
            <person name="Lu R."/>
            <person name="Zhang X."/>
            <person name="Li P."/>
            <person name="Qiu J."/>
            <person name="Olsen K.M."/>
            <person name="Qiu Y."/>
        </authorList>
    </citation>
    <scope>NUCLEOTIDE SEQUENCE</scope>
    <source>
        <strain evidence="2">NBL</strain>
    </source>
</reference>
<feature type="domain" description="R13L1/DRL21-like LRR repeat region" evidence="1">
    <location>
        <begin position="158"/>
        <end position="273"/>
    </location>
</feature>
<dbReference type="AlphaFoldDB" id="A0AAE0ANR8"/>
<dbReference type="EMBL" id="JANJYJ010000004">
    <property type="protein sequence ID" value="KAK3221075.1"/>
    <property type="molecule type" value="Genomic_DNA"/>
</dbReference>
<name>A0AAE0ANR8_9ROSI</name>
<dbReference type="Gene3D" id="3.80.10.10">
    <property type="entry name" value="Ribonuclease Inhibitor"/>
    <property type="match status" value="2"/>
</dbReference>
<evidence type="ECO:0000313" key="3">
    <source>
        <dbReference type="Proteomes" id="UP001281410"/>
    </source>
</evidence>
<dbReference type="Pfam" id="PF25019">
    <property type="entry name" value="LRR_R13L1-DRL21"/>
    <property type="match status" value="1"/>
</dbReference>
<dbReference type="Proteomes" id="UP001281410">
    <property type="component" value="Unassembled WGS sequence"/>
</dbReference>
<evidence type="ECO:0000313" key="2">
    <source>
        <dbReference type="EMBL" id="KAK3221075.1"/>
    </source>
</evidence>
<evidence type="ECO:0000259" key="1">
    <source>
        <dbReference type="Pfam" id="PF25019"/>
    </source>
</evidence>
<dbReference type="PANTHER" id="PTHR47186:SF18">
    <property type="entry name" value="RX N-TERMINAL DOMAIN-CONTAINING PROTEIN"/>
    <property type="match status" value="1"/>
</dbReference>
<gene>
    <name evidence="2" type="ORF">Dsin_015045</name>
</gene>
<keyword evidence="3" id="KW-1185">Reference proteome</keyword>
<dbReference type="InterPro" id="IPR032675">
    <property type="entry name" value="LRR_dom_sf"/>
</dbReference>
<accession>A0AAE0ANR8</accession>
<dbReference type="InterPro" id="IPR056789">
    <property type="entry name" value="LRR_R13L1-DRL21"/>
</dbReference>
<proteinExistence type="predicted"/>
<dbReference type="PANTHER" id="PTHR47186">
    <property type="entry name" value="LEUCINE-RICH REPEAT-CONTAINING PROTEIN 57"/>
    <property type="match status" value="1"/>
</dbReference>
<comment type="caution">
    <text evidence="2">The sequence shown here is derived from an EMBL/GenBank/DDBJ whole genome shotgun (WGS) entry which is preliminary data.</text>
</comment>